<dbReference type="NCBIfam" id="TIGR01733">
    <property type="entry name" value="AA-adenyl-dom"/>
    <property type="match status" value="2"/>
</dbReference>
<dbReference type="InterPro" id="IPR009081">
    <property type="entry name" value="PP-bd_ACP"/>
</dbReference>
<evidence type="ECO:0000259" key="9">
    <source>
        <dbReference type="PROSITE" id="PS50075"/>
    </source>
</evidence>
<evidence type="ECO:0000313" key="11">
    <source>
        <dbReference type="Proteomes" id="UP000199137"/>
    </source>
</evidence>
<dbReference type="PANTHER" id="PTHR45527">
    <property type="entry name" value="NONRIBOSOMAL PEPTIDE SYNTHETASE"/>
    <property type="match status" value="1"/>
</dbReference>
<dbReference type="SMART" id="SM00823">
    <property type="entry name" value="PKS_PP"/>
    <property type="match status" value="3"/>
</dbReference>
<organism evidence="10 11">
    <name type="scientific">Amycolatopsis rubida</name>
    <dbReference type="NCBI Taxonomy" id="112413"/>
    <lineage>
        <taxon>Bacteria</taxon>
        <taxon>Bacillati</taxon>
        <taxon>Actinomycetota</taxon>
        <taxon>Actinomycetes</taxon>
        <taxon>Pseudonocardiales</taxon>
        <taxon>Pseudonocardiaceae</taxon>
        <taxon>Amycolatopsis</taxon>
    </lineage>
</organism>
<dbReference type="InterPro" id="IPR042099">
    <property type="entry name" value="ANL_N_sf"/>
</dbReference>
<dbReference type="Gene3D" id="1.10.1200.10">
    <property type="entry name" value="ACP-like"/>
    <property type="match status" value="2"/>
</dbReference>
<dbReference type="SUPFAM" id="SSF47336">
    <property type="entry name" value="ACP-like"/>
    <property type="match status" value="3"/>
</dbReference>
<evidence type="ECO:0000256" key="7">
    <source>
        <dbReference type="ARBA" id="ARBA00022598"/>
    </source>
</evidence>
<feature type="domain" description="Carrier" evidence="9">
    <location>
        <begin position="11"/>
        <end position="87"/>
    </location>
</feature>
<dbReference type="InterPro" id="IPR010071">
    <property type="entry name" value="AA_adenyl_dom"/>
</dbReference>
<proteinExistence type="inferred from homology"/>
<dbReference type="EMBL" id="FOWC01000006">
    <property type="protein sequence ID" value="SFP66901.1"/>
    <property type="molecule type" value="Genomic_DNA"/>
</dbReference>
<evidence type="ECO:0000256" key="6">
    <source>
        <dbReference type="ARBA" id="ARBA00022553"/>
    </source>
</evidence>
<evidence type="ECO:0000313" key="10">
    <source>
        <dbReference type="EMBL" id="SFP66901.1"/>
    </source>
</evidence>
<dbReference type="InterPro" id="IPR020806">
    <property type="entry name" value="PKS_PP-bd"/>
</dbReference>
<dbReference type="Gene3D" id="3.30.300.30">
    <property type="match status" value="2"/>
</dbReference>
<evidence type="ECO:0000256" key="4">
    <source>
        <dbReference type="ARBA" id="ARBA00016743"/>
    </source>
</evidence>
<dbReference type="FunFam" id="3.30.559.10:FF:000023">
    <property type="entry name" value="Non-ribosomal peptide synthetase"/>
    <property type="match status" value="2"/>
</dbReference>
<feature type="domain" description="Carrier" evidence="9">
    <location>
        <begin position="1056"/>
        <end position="1131"/>
    </location>
</feature>
<dbReference type="GO" id="GO:0005737">
    <property type="term" value="C:cytoplasm"/>
    <property type="evidence" value="ECO:0007669"/>
    <property type="project" value="TreeGrafter"/>
</dbReference>
<accession>A0A1I5S880</accession>
<dbReference type="InterPro" id="IPR045851">
    <property type="entry name" value="AMP-bd_C_sf"/>
</dbReference>
<dbReference type="Gene3D" id="3.40.50.1820">
    <property type="entry name" value="alpha/beta hydrolase"/>
    <property type="match status" value="1"/>
</dbReference>
<comment type="similarity">
    <text evidence="3">Belongs to the ATP-dependent AMP-binding enzyme family. MbtB subfamily.</text>
</comment>
<dbReference type="PANTHER" id="PTHR45527:SF10">
    <property type="entry name" value="PYOCHELIN SYNTHASE PCHF"/>
    <property type="match status" value="1"/>
</dbReference>
<dbReference type="GO" id="GO:0044550">
    <property type="term" value="P:secondary metabolite biosynthetic process"/>
    <property type="evidence" value="ECO:0007669"/>
    <property type="project" value="TreeGrafter"/>
</dbReference>
<comment type="pathway">
    <text evidence="2">Siderophore biosynthesis; mycobactin biosynthesis.</text>
</comment>
<dbReference type="STRING" id="112413.SAMN05421854_106226"/>
<keyword evidence="5" id="KW-0596">Phosphopantetheine</keyword>
<dbReference type="FunFam" id="3.30.300.30:FF:000015">
    <property type="entry name" value="Nonribosomal peptide synthase SidD"/>
    <property type="match status" value="1"/>
</dbReference>
<dbReference type="InterPro" id="IPR020845">
    <property type="entry name" value="AMP-binding_CS"/>
</dbReference>
<dbReference type="InterPro" id="IPR029058">
    <property type="entry name" value="AB_hydrolase_fold"/>
</dbReference>
<dbReference type="PROSITE" id="PS00455">
    <property type="entry name" value="AMP_BINDING"/>
    <property type="match status" value="2"/>
</dbReference>
<dbReference type="GO" id="GO:0000036">
    <property type="term" value="F:acyl carrier activity"/>
    <property type="evidence" value="ECO:0007669"/>
    <property type="project" value="TreeGrafter"/>
</dbReference>
<dbReference type="PROSITE" id="PS00012">
    <property type="entry name" value="PHOSPHOPANTETHEINE"/>
    <property type="match status" value="1"/>
</dbReference>
<dbReference type="SUPFAM" id="SSF52777">
    <property type="entry name" value="CoA-dependent acyltransferases"/>
    <property type="match status" value="4"/>
</dbReference>
<evidence type="ECO:0000256" key="8">
    <source>
        <dbReference type="ARBA" id="ARBA00033440"/>
    </source>
</evidence>
<dbReference type="FunFam" id="3.40.50.12780:FF:000012">
    <property type="entry name" value="Non-ribosomal peptide synthetase"/>
    <property type="match status" value="1"/>
</dbReference>
<dbReference type="Gene3D" id="3.40.50.12780">
    <property type="entry name" value="N-terminal domain of ligase-like"/>
    <property type="match status" value="2"/>
</dbReference>
<dbReference type="SUPFAM" id="SSF56801">
    <property type="entry name" value="Acetyl-CoA synthetase-like"/>
    <property type="match status" value="2"/>
</dbReference>
<sequence>MDGLSDAAEPAAAELTEENIRADVAAMLPDADRLAATGGDLIACGLDSLSVMRLAARWRARGKQVRFAELMERPTLREWCDLLAAGEKAGDPAGEPQPEIDESEPFELAPMQYAYWVGRDETFALAGVTTHFYAEFDGSGVEPARLEHAVRALARRHGMLRMRVRGDGTQQILPEPAWRGLAVHDLRELPEDEVRHRLGEIRERLSHRTFAISEGEVFDLALSLLPGGRTRMHLDLDMIAADALSFRIMLRDLAACYAGEAELPPLEFSFPRYLARRREERERARERDREYWQERLPRLPGAPALPLAVAPERLDRHRVARRFATLSAQQREVLAGHAAEHGVTLPMVFAAAFCHVLAAWSEEPDFLLNVPLFDREPVHPDVDGLVGDFTNLLLVGVHAGSARTVAGLARQLGDRIREDAAHSGFTGLDVLRELTRARGLARQAVAPVVFTSAIGLGELFGDRIRECFGEAGWNISQAPQVWLDFQVTEQAGGLLLNWDAVEGLFADGVLDAMFDGYAGLLDELLASRRWTEPVDSLLPAGQLARRAELGDTAGAERETVLGAGFFRAAEENPAAPALCWGEREGWDRGELAARARTVSGLLAEHGVRRGDVVAITLPKGPQQIAAVLGAVHAGAVFVPVGADLPRPRRHELYLDSGAAVVLGEAAEPDSPVPVLAVTAAAAERADRVPADPESCAYLIYTSGSTGRPKGVRMSHRAARNTVEDIGDRAGIGPDDRGFAVSALDHDWAVYDIFAFLDAGASLVVLDDGIRRDAHAWLDLVGRHRVTVWTSVPALLDMLLVVAEAAGEPLPLRIALAGGDWVGPDLWERLRALAPGARLVALGGATEVGIHSTWHEAGPPLPGWPSVPYGGPLRNQAIRVVDRLGRDCPDWVPGELWLGGTGVGLGYHGDPELTAQRFVSHAGRRWYRTGDLVRLRPSGELEFLGRTDFQVKILGHRIELGEIEHALAALPEVARAVAVVDDRGDRPVLGAAVVPAAGAEAKTDELAGALARVLPEYLVPRRIVGVPALPLNANGKIDRRAVRELLGEEAPRDRGGPPSGATELAVAGIWTRLLNAGRIERDDDFFELGGNSLLATRLLVALREAELGGAGLADLFAAPTLREFAQRLSPEEAPAAAVLAADPEHRYDPFPATGVQWAYWVGRRAEFALGSVGSLWYWEFDGTGIDAAALERAWNAVVRRHDMLRAVFDDNGDQRVLPEVPDTRIPVSHGESELAAMRERLSRRVFDPAVWPMFDLAVVEYGDGRARLGVGLDFLVLDALSIMTVFAELAQLYADPAAQLPPIGVSFRDCVLGGAPDPRKREQDRAWWLQRLETLPAAPRLPAVASAAPAGPEAFTRREFRLSAQQWQRMSRGAARHGVTPSAAVLAAFATVLRHWSEERSATLNLTLFDRPPLHPDISRVVGDFTSLLLVADEPEAGESFRDAARRLQERVWTDMQHTAFSGIDVLRELARRSGGPSAAMPVVFTSTMGMGQLSASPFDLRMPFGEYCWGQSQTPQVWLDHQVSEYRGGLLLTWDVLETAFPPGLVDAMFAAYRELLDRLADDGADWTVPVRPELPEAQRRCRAEVNDTRGPLPEGLLHHGFLAQAEARPERTAACWGVDRSLSYGALHDRALRVAGALAARGVRAGDAVAVTLPKGPAQIAAVLGVLCAGGVYVPVGVSQPEIRRDRIYRTAEVKAVLAEAGAEAPPGCPVVLPAEIDAAPPLPGPVGRRPEDPAYVVFTSGSTGVPKGVVVAHRAALNTIADINDRFAVGPEDRVLAVSALDFDLSVYDIFGLLAVGGALVLPAEDERRDPGSWLDLARRRRVTLWNSVPALLDMLVAEAGGSPLPRSLRIALVSGDWVGLDLPGRLAASTGGRCRLVALGGATEAAIWSNAFEVSAPDPDWVSVPYGFPLRNQRFRVVGPDGEDRPDWVPGELWIGGAGVAEGYRGDPALTAERFVRGEGERWYRTGDRGRYWPGGTLEFLGRTDHQVKVRGHRIELGEIEAVLGTHPAVRAAVAVDVRAAGVRLAAAVSLRAGETPPDSGELTEFLARRLPDYMVPQWFSVLERLPLTANGKVDRAAVRAGLTDAEPAPAEPPSGPVETSVARLWSSLLGVESVGRHASFFALGGDSLLATRLLELTRTRFSVEITLRQLLGSPSVAEQARIIGELTERPVATVEEGVL</sequence>
<dbReference type="InterPro" id="IPR006162">
    <property type="entry name" value="Ppantetheine_attach_site"/>
</dbReference>
<dbReference type="GO" id="GO:0031177">
    <property type="term" value="F:phosphopantetheine binding"/>
    <property type="evidence" value="ECO:0007669"/>
    <property type="project" value="InterPro"/>
</dbReference>
<dbReference type="Pfam" id="PF00550">
    <property type="entry name" value="PP-binding"/>
    <property type="match status" value="3"/>
</dbReference>
<dbReference type="InterPro" id="IPR057737">
    <property type="entry name" value="Condensation_MtbB-like"/>
</dbReference>
<dbReference type="InterPro" id="IPR023213">
    <property type="entry name" value="CAT-like_dom_sf"/>
</dbReference>
<dbReference type="Gene3D" id="3.30.559.10">
    <property type="entry name" value="Chloramphenicol acetyltransferase-like domain"/>
    <property type="match status" value="2"/>
</dbReference>
<dbReference type="CDD" id="cd19535">
    <property type="entry name" value="Cyc_NRPS"/>
    <property type="match status" value="2"/>
</dbReference>
<dbReference type="GO" id="GO:0043041">
    <property type="term" value="P:amino acid activation for nonribosomal peptide biosynthetic process"/>
    <property type="evidence" value="ECO:0007669"/>
    <property type="project" value="TreeGrafter"/>
</dbReference>
<evidence type="ECO:0000256" key="2">
    <source>
        <dbReference type="ARBA" id="ARBA00005102"/>
    </source>
</evidence>
<name>A0A1I5S880_9PSEU</name>
<dbReference type="InterPro" id="IPR001242">
    <property type="entry name" value="Condensation_dom"/>
</dbReference>
<dbReference type="Pfam" id="PF00501">
    <property type="entry name" value="AMP-binding"/>
    <property type="match status" value="2"/>
</dbReference>
<evidence type="ECO:0000256" key="3">
    <source>
        <dbReference type="ARBA" id="ARBA00007380"/>
    </source>
</evidence>
<reference evidence="10 11" key="1">
    <citation type="submission" date="2016-10" db="EMBL/GenBank/DDBJ databases">
        <authorList>
            <person name="de Groot N.N."/>
        </authorList>
    </citation>
    <scope>NUCLEOTIDE SEQUENCE [LARGE SCALE GENOMIC DNA]</scope>
    <source>
        <strain evidence="10 11">DSM 44637</strain>
    </source>
</reference>
<dbReference type="Pfam" id="PF00668">
    <property type="entry name" value="Condensation"/>
    <property type="match status" value="2"/>
</dbReference>
<feature type="domain" description="Carrier" evidence="9">
    <location>
        <begin position="2096"/>
        <end position="2171"/>
    </location>
</feature>
<dbReference type="InterPro" id="IPR000873">
    <property type="entry name" value="AMP-dep_synth/lig_dom"/>
</dbReference>
<dbReference type="InterPro" id="IPR025110">
    <property type="entry name" value="AMP-bd_C"/>
</dbReference>
<keyword evidence="7" id="KW-0436">Ligase</keyword>
<dbReference type="FunFam" id="3.30.559.30:FF:000006">
    <property type="entry name" value="Yersiniabactin polyketide/non-ribosomal peptide synthetase"/>
    <property type="match status" value="2"/>
</dbReference>
<dbReference type="Pfam" id="PF13193">
    <property type="entry name" value="AMP-binding_C"/>
    <property type="match status" value="2"/>
</dbReference>
<dbReference type="GO" id="GO:0016874">
    <property type="term" value="F:ligase activity"/>
    <property type="evidence" value="ECO:0007669"/>
    <property type="project" value="UniProtKB-KW"/>
</dbReference>
<protein>
    <recommendedName>
        <fullName evidence="4">Phenyloxazoline synthase MbtB</fullName>
    </recommendedName>
    <alternativeName>
        <fullName evidence="8">Mycobactin synthetase protein B</fullName>
    </alternativeName>
</protein>
<dbReference type="Proteomes" id="UP000199137">
    <property type="component" value="Unassembled WGS sequence"/>
</dbReference>
<dbReference type="InterPro" id="IPR036736">
    <property type="entry name" value="ACP-like_sf"/>
</dbReference>
<comment type="cofactor">
    <cofactor evidence="1">
        <name>pantetheine 4'-phosphate</name>
        <dbReference type="ChEBI" id="CHEBI:47942"/>
    </cofactor>
</comment>
<keyword evidence="6" id="KW-0597">Phosphoprotein</keyword>
<evidence type="ECO:0000256" key="5">
    <source>
        <dbReference type="ARBA" id="ARBA00022450"/>
    </source>
</evidence>
<gene>
    <name evidence="10" type="ORF">SAMN05421854_106226</name>
</gene>
<evidence type="ECO:0000256" key="1">
    <source>
        <dbReference type="ARBA" id="ARBA00001957"/>
    </source>
</evidence>
<dbReference type="RefSeq" id="WP_093574654.1">
    <property type="nucleotide sequence ID" value="NZ_FOWC01000006.1"/>
</dbReference>
<dbReference type="CDD" id="cd12114">
    <property type="entry name" value="A_NRPS_TlmIV_like"/>
    <property type="match status" value="1"/>
</dbReference>
<dbReference type="PROSITE" id="PS50075">
    <property type="entry name" value="CARRIER"/>
    <property type="match status" value="3"/>
</dbReference>
<dbReference type="Gene3D" id="3.30.559.30">
    <property type="entry name" value="Nonribosomal peptide synthetase, condensation domain"/>
    <property type="match status" value="2"/>
</dbReference>